<organism evidence="3 4">
    <name type="scientific">Symbiodinium microadriaticum</name>
    <name type="common">Dinoflagellate</name>
    <name type="synonym">Zooxanthella microadriatica</name>
    <dbReference type="NCBI Taxonomy" id="2951"/>
    <lineage>
        <taxon>Eukaryota</taxon>
        <taxon>Sar</taxon>
        <taxon>Alveolata</taxon>
        <taxon>Dinophyceae</taxon>
        <taxon>Suessiales</taxon>
        <taxon>Symbiodiniaceae</taxon>
        <taxon>Symbiodinium</taxon>
    </lineage>
</organism>
<sequence>MFCKAESFNQPLGSWKTSAVTTMKNMFFNAHAFNQPVGSWDTSQVKNMTAMFENAYVFNQDIGAWNTSAVMDMSWMFYGARSFNQPVGSWDVSAVVSMKDMFCKAESFNQPVGSWDTSQVKNMYAMFDNAYVFNQDIGAWNTSAVTNMSFFLFFGARSFNQPVGSWDVSAVVSMKAMFCKAESFNQPVGSWNVSAVTSMESMFEDAHAFNQPIGLWNTSAVTTMKGMFFGAHAFNQPVGSWDTSQVKNMAAMFDNAYVFNQDISAWNTSAVMDMSRMFYGARAFNHPVGSWDVSAVVSMRAMFCKAESFNQPVGSWDTSAVSNMEAMFREASAFNQPIGSWNTSAVTTMKGMFFDAGKTRIFGIDGAKHSPEASLQELLTYFRNLFRDPDYDPARFGPLPSLPFTEADLESGFRALPLTKALRPDLAPAGAWRMAAKELAHRTFLECQQCLCQEPSCVPDDWNKSRLCLLPKPRKAPNHPSALRGIVLQHPVTKVITGVLATKAQEARPHFHKPYPVFAYMPGRSTSDCLLTIFQHIRETRDVMATHAKTRVKQSRSQDVKGGLMVTIDLTKAFDTVCRQHVSDGLKMLSLEPELEQALNMFLAGGTYEVLHKGLKGIVQSTRGIKQGSKEAPFEWGITTIFILDKIAKAKGLQWLQQHVVVYADDFILRWSIQDLAQVQTALRETAEFLHVIESHGLQVNTGKSAALLGLAGGGRNQVIKRFTRRRKDQRILVCKSMNEHRYDIPLVQKYDYLGATISYQCHERETMHKEDEHTSGGSGRHFATSSDL</sequence>
<comment type="caution">
    <text evidence="3">The sequence shown here is derived from an EMBL/GenBank/DDBJ whole genome shotgun (WGS) entry which is preliminary data.</text>
</comment>
<gene>
    <name evidence="3" type="ORF">AK812_SmicGene8016</name>
</gene>
<dbReference type="Pfam" id="PF00078">
    <property type="entry name" value="RVT_1"/>
    <property type="match status" value="1"/>
</dbReference>
<keyword evidence="4" id="KW-1185">Reference proteome</keyword>
<protein>
    <submittedName>
        <fullName evidence="3">Putative 115 kDa protein</fullName>
    </submittedName>
</protein>
<dbReference type="PROSITE" id="PS50878">
    <property type="entry name" value="RT_POL"/>
    <property type="match status" value="1"/>
</dbReference>
<dbReference type="InterPro" id="IPR043502">
    <property type="entry name" value="DNA/RNA_pol_sf"/>
</dbReference>
<dbReference type="PANTHER" id="PTHR19446">
    <property type="entry name" value="REVERSE TRANSCRIPTASES"/>
    <property type="match status" value="1"/>
</dbReference>
<evidence type="ECO:0000259" key="2">
    <source>
        <dbReference type="PROSITE" id="PS50878"/>
    </source>
</evidence>
<feature type="region of interest" description="Disordered" evidence="1">
    <location>
        <begin position="767"/>
        <end position="789"/>
    </location>
</feature>
<dbReference type="InterPro" id="IPR000477">
    <property type="entry name" value="RT_dom"/>
</dbReference>
<evidence type="ECO:0000313" key="4">
    <source>
        <dbReference type="Proteomes" id="UP000186817"/>
    </source>
</evidence>
<accession>A0A1Q9EM40</accession>
<evidence type="ECO:0000313" key="3">
    <source>
        <dbReference type="EMBL" id="OLQ08480.1"/>
    </source>
</evidence>
<dbReference type="OrthoDB" id="198097at2759"/>
<name>A0A1Q9EM40_SYMMI</name>
<dbReference type="InterPro" id="IPR011889">
    <property type="entry name" value="Liste_lipo_26"/>
</dbReference>
<reference evidence="3 4" key="1">
    <citation type="submission" date="2016-02" db="EMBL/GenBank/DDBJ databases">
        <title>Genome analysis of coral dinoflagellate symbionts highlights evolutionary adaptations to a symbiotic lifestyle.</title>
        <authorList>
            <person name="Aranda M."/>
            <person name="Li Y."/>
            <person name="Liew Y.J."/>
            <person name="Baumgarten S."/>
            <person name="Simakov O."/>
            <person name="Wilson M."/>
            <person name="Piel J."/>
            <person name="Ashoor H."/>
            <person name="Bougouffa S."/>
            <person name="Bajic V.B."/>
            <person name="Ryu T."/>
            <person name="Ravasi T."/>
            <person name="Bayer T."/>
            <person name="Micklem G."/>
            <person name="Kim H."/>
            <person name="Bhak J."/>
            <person name="Lajeunesse T.C."/>
            <person name="Voolstra C.R."/>
        </authorList>
    </citation>
    <scope>NUCLEOTIDE SEQUENCE [LARGE SCALE GENOMIC DNA]</scope>
    <source>
        <strain evidence="3 4">CCMP2467</strain>
    </source>
</reference>
<dbReference type="EMBL" id="LSRX01000117">
    <property type="protein sequence ID" value="OLQ08480.1"/>
    <property type="molecule type" value="Genomic_DNA"/>
</dbReference>
<dbReference type="InterPro" id="IPR005046">
    <property type="entry name" value="DUF285"/>
</dbReference>
<dbReference type="NCBIfam" id="TIGR02167">
    <property type="entry name" value="Liste_lipo_26"/>
    <property type="match status" value="4"/>
</dbReference>
<proteinExistence type="predicted"/>
<dbReference type="Pfam" id="PF03382">
    <property type="entry name" value="DUF285"/>
    <property type="match status" value="2"/>
</dbReference>
<dbReference type="AlphaFoldDB" id="A0A1Q9EM40"/>
<dbReference type="Proteomes" id="UP000186817">
    <property type="component" value="Unassembled WGS sequence"/>
</dbReference>
<feature type="domain" description="Reverse transcriptase" evidence="2">
    <location>
        <begin position="451"/>
        <end position="758"/>
    </location>
</feature>
<evidence type="ECO:0000256" key="1">
    <source>
        <dbReference type="SAM" id="MobiDB-lite"/>
    </source>
</evidence>
<dbReference type="SUPFAM" id="SSF56672">
    <property type="entry name" value="DNA/RNA polymerases"/>
    <property type="match status" value="1"/>
</dbReference>